<dbReference type="InterPro" id="IPR011990">
    <property type="entry name" value="TPR-like_helical_dom_sf"/>
</dbReference>
<keyword evidence="3" id="KW-1185">Reference proteome</keyword>
<protein>
    <recommendedName>
        <fullName evidence="1">DUF4034 domain-containing protein</fullName>
    </recommendedName>
</protein>
<name>A0A0G9HH26_9GAMM</name>
<evidence type="ECO:0000259" key="1">
    <source>
        <dbReference type="Pfam" id="PF13226"/>
    </source>
</evidence>
<accession>A0A0G9HH26</accession>
<dbReference type="AlphaFoldDB" id="A0A0G9HH26"/>
<dbReference type="Pfam" id="PF13226">
    <property type="entry name" value="DUF4034"/>
    <property type="match status" value="1"/>
</dbReference>
<evidence type="ECO:0000313" key="2">
    <source>
        <dbReference type="EMBL" id="APG03607.1"/>
    </source>
</evidence>
<reference evidence="3" key="1">
    <citation type="submission" date="2016-09" db="EMBL/GenBank/DDBJ databases">
        <authorList>
            <person name="Lysoe E."/>
        </authorList>
    </citation>
    <scope>NUCLEOTIDE SEQUENCE [LARGE SCALE GENOMIC DNA]</scope>
    <source>
        <strain evidence="3">LJ96T</strain>
    </source>
</reference>
<dbReference type="Proteomes" id="UP000182987">
    <property type="component" value="Chromosome"/>
</dbReference>
<dbReference type="Gene3D" id="1.25.40.10">
    <property type="entry name" value="Tetratricopeptide repeat domain"/>
    <property type="match status" value="1"/>
</dbReference>
<dbReference type="EMBL" id="CP017480">
    <property type="protein sequence ID" value="APG03607.1"/>
    <property type="molecule type" value="Genomic_DNA"/>
</dbReference>
<feature type="domain" description="DUF4034" evidence="1">
    <location>
        <begin position="90"/>
        <end position="221"/>
    </location>
</feature>
<dbReference type="PATRIC" id="fig|1440763.5.peg.85"/>
<dbReference type="KEGG" id="lrz:BJI69_06585"/>
<sequence length="516" mass="56494">MIVAVGLAAIGGALALRHAPTHESTAVISVTRPAIPFRSFMTQVIEASKIVDPLERCLKMPDPPGSHWHRDGVEAYCRYRYQPAMTSLEFRQRIAEGRGDEVDRVLAEDARAQADDPAAASRLDGAFYRMGLMESTPDMRRAVDAWKRQRPQSAFAAAASGFQYSSAAWQARGQDAYDDTPEENLTAMRKQAALARAELDRAATMQPPIPLVFAEMFSLAMRAGDEDDAQAAMARGLAVAPDDMALRLIQSAMSGGAWGGSPALLLKQASEAAARAPRQPLLWVVVGRARMKARTDPLLHAPAAKPTLAMAGEVATAADLAWLARRAYLGKAFSESLILAVEAWRFDDGESTALWVIGMASQQARYSEWARVILKNAAQKHSDSVSVARDVGVALLALKEPVEAERLLSYAVERDPADTWTLAQLGWLYLNASHRYDKAKNVADTLIQREGDDADGYALRAFAQIETDDPERYKSIHVFLDRFEQRDGALNTADSLRTYLAEHPEPLPRGNVTGNH</sequence>
<evidence type="ECO:0000313" key="3">
    <source>
        <dbReference type="Proteomes" id="UP000182987"/>
    </source>
</evidence>
<organism evidence="2 3">
    <name type="scientific">Luteibacter rhizovicinus DSM 16549</name>
    <dbReference type="NCBI Taxonomy" id="1440763"/>
    <lineage>
        <taxon>Bacteria</taxon>
        <taxon>Pseudomonadati</taxon>
        <taxon>Pseudomonadota</taxon>
        <taxon>Gammaproteobacteria</taxon>
        <taxon>Lysobacterales</taxon>
        <taxon>Rhodanobacteraceae</taxon>
        <taxon>Luteibacter</taxon>
    </lineage>
</organism>
<dbReference type="STRING" id="1440763.BJI69_06585"/>
<gene>
    <name evidence="2" type="ORF">BJI69_06585</name>
</gene>
<dbReference type="Pfam" id="PF14559">
    <property type="entry name" value="TPR_19"/>
    <property type="match status" value="1"/>
</dbReference>
<dbReference type="InterPro" id="IPR025115">
    <property type="entry name" value="DUF4034"/>
</dbReference>
<proteinExistence type="predicted"/>
<dbReference type="SUPFAM" id="SSF48452">
    <property type="entry name" value="TPR-like"/>
    <property type="match status" value="1"/>
</dbReference>